<name>A0A167RFF2_PHYB8</name>
<dbReference type="InterPro" id="IPR052350">
    <property type="entry name" value="Metallo-dep_Lactonases"/>
</dbReference>
<dbReference type="SUPFAM" id="SSF51556">
    <property type="entry name" value="Metallo-dependent hydrolases"/>
    <property type="match status" value="1"/>
</dbReference>
<dbReference type="STRING" id="763407.A0A167RFF2"/>
<evidence type="ECO:0000259" key="2">
    <source>
        <dbReference type="Pfam" id="PF04909"/>
    </source>
</evidence>
<gene>
    <name evidence="3" type="ORF">PHYBLDRAFT_184636</name>
</gene>
<dbReference type="InterPro" id="IPR032466">
    <property type="entry name" value="Metal_Hydrolase"/>
</dbReference>
<sequence length="322" mass="36287">MVPLPSNIIDSHVHFWHPDKILIPWQKGSIFESKPMDGMAYSQDVKRVRVQTAVYVETDVDPVHSLVEADWIARYAETLNNQIEAATAKGTETGVAFGGIGAIVAYAPVHQGKHVVAYLDLLTRLVGRRRLRGVRHLIQDPLLDPDRVRCPDFIDGVRSLASFGLSFDLNINCNHSPQQFPPIITLVQKCPDVRFVLDHMAKPPCDSKPGQDRFEFWRSQMLLLGKQPNVVCKVSGLVTETQTESWTVEQLGPFVETAKEAFGVDRILFGGDWPVCNMAVKWQTWIELLSIIIQDWPDQDKHKLFVTNAAKTYQLSSCKTVD</sequence>
<protein>
    <recommendedName>
        <fullName evidence="2">Amidohydrolase-related domain-containing protein</fullName>
    </recommendedName>
</protein>
<proteinExistence type="inferred from homology"/>
<dbReference type="InterPro" id="IPR006680">
    <property type="entry name" value="Amidohydro-rel"/>
</dbReference>
<dbReference type="Pfam" id="PF04909">
    <property type="entry name" value="Amidohydro_2"/>
    <property type="match status" value="1"/>
</dbReference>
<feature type="domain" description="Amidohydrolase-related" evidence="2">
    <location>
        <begin position="9"/>
        <end position="315"/>
    </location>
</feature>
<dbReference type="GeneID" id="28999869"/>
<accession>A0A167RFF2</accession>
<evidence type="ECO:0000313" key="4">
    <source>
        <dbReference type="Proteomes" id="UP000077315"/>
    </source>
</evidence>
<dbReference type="OrthoDB" id="2135488at2759"/>
<dbReference type="Proteomes" id="UP000077315">
    <property type="component" value="Unassembled WGS sequence"/>
</dbReference>
<dbReference type="PANTHER" id="PTHR43569">
    <property type="entry name" value="AMIDOHYDROLASE"/>
    <property type="match status" value="1"/>
</dbReference>
<dbReference type="VEuPathDB" id="FungiDB:PHYBLDRAFT_184636"/>
<dbReference type="AlphaFoldDB" id="A0A167RFF2"/>
<dbReference type="InParanoid" id="A0A167RFF2"/>
<dbReference type="GO" id="GO:0016787">
    <property type="term" value="F:hydrolase activity"/>
    <property type="evidence" value="ECO:0007669"/>
    <property type="project" value="InterPro"/>
</dbReference>
<dbReference type="PANTHER" id="PTHR43569:SF2">
    <property type="entry name" value="AMIDOHYDROLASE-RELATED DOMAIN-CONTAINING PROTEIN"/>
    <property type="match status" value="1"/>
</dbReference>
<dbReference type="Gene3D" id="3.20.20.140">
    <property type="entry name" value="Metal-dependent hydrolases"/>
    <property type="match status" value="1"/>
</dbReference>
<comment type="similarity">
    <text evidence="1">Belongs to the metallo-dependent hydrolases superfamily.</text>
</comment>
<keyword evidence="4" id="KW-1185">Reference proteome</keyword>
<evidence type="ECO:0000256" key="1">
    <source>
        <dbReference type="ARBA" id="ARBA00038310"/>
    </source>
</evidence>
<organism evidence="3 4">
    <name type="scientific">Phycomyces blakesleeanus (strain ATCC 8743b / DSM 1359 / FGSC 10004 / NBRC 33097 / NRRL 1555)</name>
    <dbReference type="NCBI Taxonomy" id="763407"/>
    <lineage>
        <taxon>Eukaryota</taxon>
        <taxon>Fungi</taxon>
        <taxon>Fungi incertae sedis</taxon>
        <taxon>Mucoromycota</taxon>
        <taxon>Mucoromycotina</taxon>
        <taxon>Mucoromycetes</taxon>
        <taxon>Mucorales</taxon>
        <taxon>Phycomycetaceae</taxon>
        <taxon>Phycomyces</taxon>
    </lineage>
</organism>
<reference evidence="4" key="1">
    <citation type="submission" date="2015-06" db="EMBL/GenBank/DDBJ databases">
        <title>Expansion of signal transduction pathways in fungi by whole-genome duplication.</title>
        <authorList>
            <consortium name="DOE Joint Genome Institute"/>
            <person name="Corrochano L.M."/>
            <person name="Kuo A."/>
            <person name="Marcet-Houben M."/>
            <person name="Polaino S."/>
            <person name="Salamov A."/>
            <person name="Villalobos J.M."/>
            <person name="Alvarez M.I."/>
            <person name="Avalos J."/>
            <person name="Benito E.P."/>
            <person name="Benoit I."/>
            <person name="Burger G."/>
            <person name="Camino L.P."/>
            <person name="Canovas D."/>
            <person name="Cerda-Olmedo E."/>
            <person name="Cheng J.-F."/>
            <person name="Dominguez A."/>
            <person name="Elias M."/>
            <person name="Eslava A.P."/>
            <person name="Glaser F."/>
            <person name="Grimwood J."/>
            <person name="Gutierrez G."/>
            <person name="Heitman J."/>
            <person name="Henrissat B."/>
            <person name="Iturriaga E.A."/>
            <person name="Lang B.F."/>
            <person name="Lavin J.L."/>
            <person name="Lee S."/>
            <person name="Li W."/>
            <person name="Lindquist E."/>
            <person name="Lopez-Garcia S."/>
            <person name="Luque E.M."/>
            <person name="Marcos A.T."/>
            <person name="Martin J."/>
            <person name="McCluskey K."/>
            <person name="Medina H.R."/>
            <person name="Miralles-Duran A."/>
            <person name="Miyazaki A."/>
            <person name="Munoz-Torres E."/>
            <person name="Oguiza J.A."/>
            <person name="Ohm R."/>
            <person name="Olmedo M."/>
            <person name="Orejas M."/>
            <person name="Ortiz-Castellanos L."/>
            <person name="Pisabarro A.G."/>
            <person name="Rodriguez-Romero J."/>
            <person name="Ruiz-Herrera J."/>
            <person name="Ruiz-Vazquez R."/>
            <person name="Sanz C."/>
            <person name="Schackwitz W."/>
            <person name="Schmutz J."/>
            <person name="Shahriari M."/>
            <person name="Shelest E."/>
            <person name="Silva-Franco F."/>
            <person name="Soanes D."/>
            <person name="Syed K."/>
            <person name="Tagua V.G."/>
            <person name="Talbot N.J."/>
            <person name="Thon M."/>
            <person name="De vries R.P."/>
            <person name="Wiebenga A."/>
            <person name="Yadav J.S."/>
            <person name="Braun E.L."/>
            <person name="Baker S."/>
            <person name="Garre V."/>
            <person name="Horwitz B."/>
            <person name="Torres-Martinez S."/>
            <person name="Idnurm A."/>
            <person name="Herrera-Estrella A."/>
            <person name="Gabaldon T."/>
            <person name="Grigoriev I.V."/>
        </authorList>
    </citation>
    <scope>NUCLEOTIDE SEQUENCE [LARGE SCALE GENOMIC DNA]</scope>
    <source>
        <strain evidence="4">NRRL 1555(-)</strain>
    </source>
</reference>
<evidence type="ECO:0000313" key="3">
    <source>
        <dbReference type="EMBL" id="OAD81527.1"/>
    </source>
</evidence>
<dbReference type="EMBL" id="KV440971">
    <property type="protein sequence ID" value="OAD81527.1"/>
    <property type="molecule type" value="Genomic_DNA"/>
</dbReference>
<dbReference type="RefSeq" id="XP_018299567.1">
    <property type="nucleotide sequence ID" value="XM_018438963.1"/>
</dbReference>